<dbReference type="PANTHER" id="PTHR48000">
    <property type="entry name" value="OS09G0431300 PROTEIN"/>
    <property type="match status" value="1"/>
</dbReference>
<accession>A0A8K0HJH9</accession>
<feature type="domain" description="HTH myb-type" evidence="9">
    <location>
        <begin position="63"/>
        <end position="117"/>
    </location>
</feature>
<dbReference type="SUPFAM" id="SSF46689">
    <property type="entry name" value="Homeodomain-like"/>
    <property type="match status" value="1"/>
</dbReference>
<reference evidence="10" key="1">
    <citation type="submission" date="2020-03" db="EMBL/GenBank/DDBJ databases">
        <title>A high-quality chromosome-level genome assembly of a woody plant with both climbing and erect habits, Rhamnella rubrinervis.</title>
        <authorList>
            <person name="Lu Z."/>
            <person name="Yang Y."/>
            <person name="Zhu X."/>
            <person name="Sun Y."/>
        </authorList>
    </citation>
    <scope>NUCLEOTIDE SEQUENCE</scope>
    <source>
        <strain evidence="10">BYM</strain>
        <tissue evidence="10">Leaf</tissue>
    </source>
</reference>
<dbReference type="InterPro" id="IPR001005">
    <property type="entry name" value="SANT/Myb"/>
</dbReference>
<evidence type="ECO:0000256" key="3">
    <source>
        <dbReference type="ARBA" id="ARBA00023015"/>
    </source>
</evidence>
<evidence type="ECO:0000259" key="9">
    <source>
        <dbReference type="PROSITE" id="PS51294"/>
    </source>
</evidence>
<dbReference type="InterPro" id="IPR009057">
    <property type="entry name" value="Homeodomain-like_sf"/>
</dbReference>
<dbReference type="FunFam" id="1.10.10.60:FF:000015">
    <property type="entry name" value="Transcription factor RAX3"/>
    <property type="match status" value="1"/>
</dbReference>
<keyword evidence="4" id="KW-0238">DNA-binding</keyword>
<keyword evidence="11" id="KW-1185">Reference proteome</keyword>
<dbReference type="PANTHER" id="PTHR48000:SF46">
    <property type="entry name" value="TRANSCRIPTION FACTOR MYB36"/>
    <property type="match status" value="1"/>
</dbReference>
<feature type="region of interest" description="Disordered" evidence="7">
    <location>
        <begin position="119"/>
        <end position="146"/>
    </location>
</feature>
<feature type="compositionally biased region" description="Polar residues" evidence="7">
    <location>
        <begin position="125"/>
        <end position="136"/>
    </location>
</feature>
<feature type="domain" description="HTH myb-type" evidence="9">
    <location>
        <begin position="9"/>
        <end position="62"/>
    </location>
</feature>
<dbReference type="AlphaFoldDB" id="A0A8K0HJH9"/>
<dbReference type="Gene3D" id="1.10.10.60">
    <property type="entry name" value="Homeodomain-like"/>
    <property type="match status" value="2"/>
</dbReference>
<dbReference type="GO" id="GO:0003677">
    <property type="term" value="F:DNA binding"/>
    <property type="evidence" value="ECO:0007669"/>
    <property type="project" value="UniProtKB-KW"/>
</dbReference>
<evidence type="ECO:0000256" key="4">
    <source>
        <dbReference type="ARBA" id="ARBA00023125"/>
    </source>
</evidence>
<dbReference type="Pfam" id="PF00249">
    <property type="entry name" value="Myb_DNA-binding"/>
    <property type="match status" value="2"/>
</dbReference>
<keyword evidence="5" id="KW-0804">Transcription</keyword>
<comment type="subcellular location">
    <subcellularLocation>
        <location evidence="1">Nucleus</location>
    </subcellularLocation>
</comment>
<keyword evidence="6" id="KW-0539">Nucleus</keyword>
<dbReference type="Proteomes" id="UP000796880">
    <property type="component" value="Unassembled WGS sequence"/>
</dbReference>
<sequence length="380" mass="42625">MGRAPCCDKANVKKGPWSPEEDAKLKEYIEQYGTGGNWIALPQKIGLKRCGKSCRLRWLNYLRPNIKHGGFSEEEDNIICSLYISIGSRWSIIAAQLPGRTDNDIKNYWNTRLKKKLLGRRKQSNNRLSSAPSNQDPNKDANGLEDAQPLSSSALERLQLHIHLQSLQNPFTFYNNPALWPNKLLPFQEKMMSQSFQSLNDQSPNNPLIDQHALPSPQPAEQGQKVDHFCELLPSNPQMDGISDKSLNVGVNTSSSDGSNTFITMNNPLMGSSTIVQNVDNNAGIINHDHHQQVSALQAELDNILNNKAVSSTTFAPQGDQIANQFDCFKEMNVINKDSFMWWSNDFDSKSSSSNSWDSNSVLQSDGMFQDYELGYNLQV</sequence>
<dbReference type="PROSITE" id="PS51294">
    <property type="entry name" value="HTH_MYB"/>
    <property type="match status" value="2"/>
</dbReference>
<dbReference type="EMBL" id="VOIH02000002">
    <property type="protein sequence ID" value="KAF3452819.1"/>
    <property type="molecule type" value="Genomic_DNA"/>
</dbReference>
<evidence type="ECO:0000256" key="2">
    <source>
        <dbReference type="ARBA" id="ARBA00022737"/>
    </source>
</evidence>
<evidence type="ECO:0000256" key="1">
    <source>
        <dbReference type="ARBA" id="ARBA00004123"/>
    </source>
</evidence>
<dbReference type="SMART" id="SM00717">
    <property type="entry name" value="SANT"/>
    <property type="match status" value="2"/>
</dbReference>
<dbReference type="OrthoDB" id="2143914at2759"/>
<evidence type="ECO:0000256" key="7">
    <source>
        <dbReference type="SAM" id="MobiDB-lite"/>
    </source>
</evidence>
<evidence type="ECO:0000259" key="8">
    <source>
        <dbReference type="PROSITE" id="PS50090"/>
    </source>
</evidence>
<feature type="domain" description="Myb-like" evidence="8">
    <location>
        <begin position="9"/>
        <end position="62"/>
    </location>
</feature>
<feature type="domain" description="Myb-like" evidence="8">
    <location>
        <begin position="63"/>
        <end position="113"/>
    </location>
</feature>
<keyword evidence="2" id="KW-0677">Repeat</keyword>
<dbReference type="InterPro" id="IPR017930">
    <property type="entry name" value="Myb_dom"/>
</dbReference>
<proteinExistence type="predicted"/>
<name>A0A8K0HJH9_9ROSA</name>
<keyword evidence="3" id="KW-0805">Transcription regulation</keyword>
<gene>
    <name evidence="10" type="ORF">FNV43_RR03252</name>
</gene>
<organism evidence="10 11">
    <name type="scientific">Rhamnella rubrinervis</name>
    <dbReference type="NCBI Taxonomy" id="2594499"/>
    <lineage>
        <taxon>Eukaryota</taxon>
        <taxon>Viridiplantae</taxon>
        <taxon>Streptophyta</taxon>
        <taxon>Embryophyta</taxon>
        <taxon>Tracheophyta</taxon>
        <taxon>Spermatophyta</taxon>
        <taxon>Magnoliopsida</taxon>
        <taxon>eudicotyledons</taxon>
        <taxon>Gunneridae</taxon>
        <taxon>Pentapetalae</taxon>
        <taxon>rosids</taxon>
        <taxon>fabids</taxon>
        <taxon>Rosales</taxon>
        <taxon>Rhamnaceae</taxon>
        <taxon>rhamnoid group</taxon>
        <taxon>Rhamneae</taxon>
        <taxon>Rhamnella</taxon>
    </lineage>
</organism>
<evidence type="ECO:0000256" key="6">
    <source>
        <dbReference type="ARBA" id="ARBA00023242"/>
    </source>
</evidence>
<protein>
    <submittedName>
        <fullName evidence="10">Uncharacterized protein</fullName>
    </submittedName>
</protein>
<evidence type="ECO:0000256" key="5">
    <source>
        <dbReference type="ARBA" id="ARBA00023163"/>
    </source>
</evidence>
<dbReference type="CDD" id="cd00167">
    <property type="entry name" value="SANT"/>
    <property type="match status" value="2"/>
</dbReference>
<comment type="caution">
    <text evidence="10">The sequence shown here is derived from an EMBL/GenBank/DDBJ whole genome shotgun (WGS) entry which is preliminary data.</text>
</comment>
<dbReference type="FunFam" id="1.10.10.60:FF:000222">
    <property type="entry name" value="Transcription factor MYB36"/>
    <property type="match status" value="1"/>
</dbReference>
<dbReference type="PROSITE" id="PS50090">
    <property type="entry name" value="MYB_LIKE"/>
    <property type="match status" value="2"/>
</dbReference>
<dbReference type="GO" id="GO:0005634">
    <property type="term" value="C:nucleus"/>
    <property type="evidence" value="ECO:0007669"/>
    <property type="project" value="UniProtKB-SubCell"/>
</dbReference>
<evidence type="ECO:0000313" key="10">
    <source>
        <dbReference type="EMBL" id="KAF3452819.1"/>
    </source>
</evidence>
<evidence type="ECO:0000313" key="11">
    <source>
        <dbReference type="Proteomes" id="UP000796880"/>
    </source>
</evidence>